<dbReference type="AlphaFoldDB" id="A0A369BKI8"/>
<dbReference type="SUPFAM" id="SSF52218">
    <property type="entry name" value="Flavoproteins"/>
    <property type="match status" value="1"/>
</dbReference>
<name>A0A369BKI8_9FIRM</name>
<accession>A0A369BKI8</accession>
<evidence type="ECO:0000313" key="2">
    <source>
        <dbReference type="Proteomes" id="UP000253034"/>
    </source>
</evidence>
<dbReference type="Proteomes" id="UP000253034">
    <property type="component" value="Unassembled WGS sequence"/>
</dbReference>
<protein>
    <recommendedName>
        <fullName evidence="3">Flavodoxin-like protein</fullName>
    </recommendedName>
</protein>
<organism evidence="1 2">
    <name type="scientific">Anaerobacterium chartisolvens</name>
    <dbReference type="NCBI Taxonomy" id="1297424"/>
    <lineage>
        <taxon>Bacteria</taxon>
        <taxon>Bacillati</taxon>
        <taxon>Bacillota</taxon>
        <taxon>Clostridia</taxon>
        <taxon>Eubacteriales</taxon>
        <taxon>Oscillospiraceae</taxon>
        <taxon>Anaerobacterium</taxon>
    </lineage>
</organism>
<reference evidence="1 2" key="1">
    <citation type="submission" date="2018-07" db="EMBL/GenBank/DDBJ databases">
        <title>Genomic Encyclopedia of Type Strains, Phase IV (KMG-IV): sequencing the most valuable type-strain genomes for metagenomic binning, comparative biology and taxonomic classification.</title>
        <authorList>
            <person name="Goeker M."/>
        </authorList>
    </citation>
    <scope>NUCLEOTIDE SEQUENCE [LARGE SCALE GENOMIC DNA]</scope>
    <source>
        <strain evidence="1 2">DSM 27016</strain>
    </source>
</reference>
<dbReference type="EMBL" id="QPJT01000001">
    <property type="protein sequence ID" value="RCX21096.1"/>
    <property type="molecule type" value="Genomic_DNA"/>
</dbReference>
<dbReference type="InterPro" id="IPR029039">
    <property type="entry name" value="Flavoprotein-like_sf"/>
</dbReference>
<comment type="caution">
    <text evidence="1">The sequence shown here is derived from an EMBL/GenBank/DDBJ whole genome shotgun (WGS) entry which is preliminary data.</text>
</comment>
<keyword evidence="2" id="KW-1185">Reference proteome</keyword>
<proteinExistence type="predicted"/>
<gene>
    <name evidence="1" type="ORF">DFR58_101306</name>
</gene>
<evidence type="ECO:0008006" key="3">
    <source>
        <dbReference type="Google" id="ProtNLM"/>
    </source>
</evidence>
<evidence type="ECO:0000313" key="1">
    <source>
        <dbReference type="EMBL" id="RCX21096.1"/>
    </source>
</evidence>
<sequence>MVGIHLSGTGNTKCCIERLVHLLDEQAKTIPIEDDRAVAAIKENEIIVLGYPVQLSNAPVMVRDFIKNYAGLWQDKKIETIAAVIKVGKYPAEGLGLFHRIAGLFGQRLWF</sequence>
<dbReference type="Gene3D" id="3.40.50.360">
    <property type="match status" value="1"/>
</dbReference>
<dbReference type="RefSeq" id="WP_341457375.1">
    <property type="nucleotide sequence ID" value="NZ_QPJT01000001.1"/>
</dbReference>